<gene>
    <name evidence="1" type="ORF">RPERSI_LOCUS237</name>
</gene>
<comment type="caution">
    <text evidence="1">The sequence shown here is derived from an EMBL/GenBank/DDBJ whole genome shotgun (WGS) entry which is preliminary data.</text>
</comment>
<protein>
    <submittedName>
        <fullName evidence="1">32184_t:CDS:1</fullName>
    </submittedName>
</protein>
<keyword evidence="2" id="KW-1185">Reference proteome</keyword>
<sequence length="63" mass="7689">MPRHYSNHRLTRGQASGSSDPLHVRRIRQLERELVNMREERDSWMERVTSNVSDNYFHESRYD</sequence>
<accession>A0ACA9KAR2</accession>
<proteinExistence type="predicted"/>
<organism evidence="1 2">
    <name type="scientific">Racocetra persica</name>
    <dbReference type="NCBI Taxonomy" id="160502"/>
    <lineage>
        <taxon>Eukaryota</taxon>
        <taxon>Fungi</taxon>
        <taxon>Fungi incertae sedis</taxon>
        <taxon>Mucoromycota</taxon>
        <taxon>Glomeromycotina</taxon>
        <taxon>Glomeromycetes</taxon>
        <taxon>Diversisporales</taxon>
        <taxon>Gigasporaceae</taxon>
        <taxon>Racocetra</taxon>
    </lineage>
</organism>
<name>A0ACA9KAR2_9GLOM</name>
<dbReference type="EMBL" id="CAJVQC010000173">
    <property type="protein sequence ID" value="CAG8462984.1"/>
    <property type="molecule type" value="Genomic_DNA"/>
</dbReference>
<evidence type="ECO:0000313" key="1">
    <source>
        <dbReference type="EMBL" id="CAG8462984.1"/>
    </source>
</evidence>
<reference evidence="1" key="1">
    <citation type="submission" date="2021-06" db="EMBL/GenBank/DDBJ databases">
        <authorList>
            <person name="Kallberg Y."/>
            <person name="Tangrot J."/>
            <person name="Rosling A."/>
        </authorList>
    </citation>
    <scope>NUCLEOTIDE SEQUENCE</scope>
    <source>
        <strain evidence="1">MA461A</strain>
    </source>
</reference>
<dbReference type="Proteomes" id="UP000789920">
    <property type="component" value="Unassembled WGS sequence"/>
</dbReference>
<feature type="non-terminal residue" evidence="1">
    <location>
        <position position="63"/>
    </location>
</feature>
<evidence type="ECO:0000313" key="2">
    <source>
        <dbReference type="Proteomes" id="UP000789920"/>
    </source>
</evidence>